<name>A0ABR6WS43_9FIRM</name>
<evidence type="ECO:0000313" key="10">
    <source>
        <dbReference type="EMBL" id="MBC3803333.1"/>
    </source>
</evidence>
<dbReference type="Gene3D" id="3.30.70.20">
    <property type="match status" value="1"/>
</dbReference>
<dbReference type="Proteomes" id="UP000603234">
    <property type="component" value="Unassembled WGS sequence"/>
</dbReference>
<sequence length="257" mass="28530">MRSKIYYFSGTGNSLAVSRKLAESLTAKGSVVSMVQYENYETIDVDTEVLGFVFPVYFMTIPAVVVSFIEKLNFIKDPYIFAVATCNGTPGHCLFTLSKCLQKKGKTLSLGVALDMPGNAIVTPPEMEAARLNKSEQIVAEIARQINAQHRNYFDGSDGWSSHLQSLLFSQLGKNILFRKKSFAATHECVGCGICKRVCPVNNIAINDGRPVWQDHCVRCLACFHWCPVKAVSVGKVFSQRHQYHHPEISVGDMDRG</sequence>
<dbReference type="InterPro" id="IPR017896">
    <property type="entry name" value="4Fe4S_Fe-S-bd"/>
</dbReference>
<dbReference type="PANTHER" id="PTHR24960">
    <property type="entry name" value="PHOTOSYSTEM I IRON-SULFUR CENTER-RELATED"/>
    <property type="match status" value="1"/>
</dbReference>
<dbReference type="PROSITE" id="PS51379">
    <property type="entry name" value="4FE4S_FER_2"/>
    <property type="match status" value="2"/>
</dbReference>
<keyword evidence="11" id="KW-1185">Reference proteome</keyword>
<gene>
    <name evidence="10" type="ORF">GH808_02600</name>
</gene>
<keyword evidence="5" id="KW-0479">Metal-binding</keyword>
<comment type="caution">
    <text evidence="10">The sequence shown here is derived from an EMBL/GenBank/DDBJ whole genome shotgun (WGS) entry which is preliminary data.</text>
</comment>
<keyword evidence="6" id="KW-0408">Iron</keyword>
<evidence type="ECO:0000256" key="1">
    <source>
        <dbReference type="ARBA" id="ARBA00001966"/>
    </source>
</evidence>
<evidence type="ECO:0000256" key="3">
    <source>
        <dbReference type="ARBA" id="ARBA00013529"/>
    </source>
</evidence>
<evidence type="ECO:0000256" key="5">
    <source>
        <dbReference type="ARBA" id="ARBA00022723"/>
    </source>
</evidence>
<accession>A0ABR6WS43</accession>
<dbReference type="RefSeq" id="WP_186841243.1">
    <property type="nucleotide sequence ID" value="NZ_WJBC01000002.1"/>
</dbReference>
<dbReference type="Gene3D" id="3.40.50.360">
    <property type="match status" value="1"/>
</dbReference>
<dbReference type="PROSITE" id="PS00198">
    <property type="entry name" value="4FE4S_FER_1"/>
    <property type="match status" value="2"/>
</dbReference>
<keyword evidence="8" id="KW-0472">Membrane</keyword>
<evidence type="ECO:0000256" key="8">
    <source>
        <dbReference type="SAM" id="Phobius"/>
    </source>
</evidence>
<evidence type="ECO:0000256" key="7">
    <source>
        <dbReference type="ARBA" id="ARBA00023014"/>
    </source>
</evidence>
<evidence type="ECO:0000256" key="6">
    <source>
        <dbReference type="ARBA" id="ARBA00023004"/>
    </source>
</evidence>
<dbReference type="InterPro" id="IPR029039">
    <property type="entry name" value="Flavoprotein-like_sf"/>
</dbReference>
<comment type="function">
    <text evidence="2">Ferredoxins are iron-sulfur proteins that transfer electrons in a wide variety of metabolic reactions.</text>
</comment>
<proteinExistence type="predicted"/>
<feature type="transmembrane region" description="Helical" evidence="8">
    <location>
        <begin position="49"/>
        <end position="69"/>
    </location>
</feature>
<dbReference type="Pfam" id="PF00037">
    <property type="entry name" value="Fer4"/>
    <property type="match status" value="1"/>
</dbReference>
<dbReference type="InterPro" id="IPR050157">
    <property type="entry name" value="PSI_iron-sulfur_center"/>
</dbReference>
<keyword evidence="8" id="KW-0812">Transmembrane</keyword>
<organism evidence="10 11">
    <name type="scientific">Acetobacterium fimetarium</name>
    <dbReference type="NCBI Taxonomy" id="52691"/>
    <lineage>
        <taxon>Bacteria</taxon>
        <taxon>Bacillati</taxon>
        <taxon>Bacillota</taxon>
        <taxon>Clostridia</taxon>
        <taxon>Eubacteriales</taxon>
        <taxon>Eubacteriaceae</taxon>
        <taxon>Acetobacterium</taxon>
    </lineage>
</organism>
<dbReference type="InterPro" id="IPR047964">
    <property type="entry name" value="EFR1-like"/>
</dbReference>
<feature type="domain" description="4Fe-4S ferredoxin-type" evidence="9">
    <location>
        <begin position="214"/>
        <end position="237"/>
    </location>
</feature>
<keyword evidence="7" id="KW-0411">Iron-sulfur</keyword>
<dbReference type="SUPFAM" id="SSF52218">
    <property type="entry name" value="Flavoproteins"/>
    <property type="match status" value="1"/>
</dbReference>
<evidence type="ECO:0000256" key="4">
    <source>
        <dbReference type="ARBA" id="ARBA00022485"/>
    </source>
</evidence>
<dbReference type="NCBIfam" id="NF038196">
    <property type="entry name" value="ferrodoxin_EFR1"/>
    <property type="match status" value="1"/>
</dbReference>
<dbReference type="PANTHER" id="PTHR24960:SF79">
    <property type="entry name" value="PHOTOSYSTEM I IRON-SULFUR CENTER"/>
    <property type="match status" value="1"/>
</dbReference>
<keyword evidence="4" id="KW-0004">4Fe-4S</keyword>
<dbReference type="SUPFAM" id="SSF54862">
    <property type="entry name" value="4Fe-4S ferredoxins"/>
    <property type="match status" value="1"/>
</dbReference>
<evidence type="ECO:0000256" key="2">
    <source>
        <dbReference type="ARBA" id="ARBA00003532"/>
    </source>
</evidence>
<dbReference type="InterPro" id="IPR017900">
    <property type="entry name" value="4Fe4S_Fe_S_CS"/>
</dbReference>
<dbReference type="EMBL" id="WJBC01000002">
    <property type="protein sequence ID" value="MBC3803333.1"/>
    <property type="molecule type" value="Genomic_DNA"/>
</dbReference>
<reference evidence="10 11" key="1">
    <citation type="journal article" date="2020" name="mSystems">
        <title>Defining Genomic and Predicted Metabolic Features of the Acetobacterium Genus.</title>
        <authorList>
            <person name="Ross D.E."/>
            <person name="Marshall C.W."/>
            <person name="Gulliver D."/>
            <person name="May H.D."/>
            <person name="Norman R.S."/>
        </authorList>
    </citation>
    <scope>NUCLEOTIDE SEQUENCE [LARGE SCALE GENOMIC DNA]</scope>
    <source>
        <strain evidence="10 11">DSM 8238</strain>
    </source>
</reference>
<comment type="cofactor">
    <cofactor evidence="1">
        <name>[4Fe-4S] cluster</name>
        <dbReference type="ChEBI" id="CHEBI:49883"/>
    </cofactor>
</comment>
<evidence type="ECO:0000259" key="9">
    <source>
        <dbReference type="PROSITE" id="PS51379"/>
    </source>
</evidence>
<keyword evidence="8" id="KW-1133">Transmembrane helix</keyword>
<evidence type="ECO:0000313" key="11">
    <source>
        <dbReference type="Proteomes" id="UP000603234"/>
    </source>
</evidence>
<protein>
    <recommendedName>
        <fullName evidence="3">Ferredoxin</fullName>
    </recommendedName>
</protein>
<feature type="domain" description="4Fe-4S ferredoxin-type" evidence="9">
    <location>
        <begin position="180"/>
        <end position="209"/>
    </location>
</feature>